<gene>
    <name evidence="6" type="primary">Uvrag</name>
    <name evidence="6" type="ORF">CTA1_8510</name>
</gene>
<evidence type="ECO:0000256" key="5">
    <source>
        <dbReference type="SAM" id="MobiDB-lite"/>
    </source>
</evidence>
<keyword evidence="3 4" id="KW-0175">Coiled coil</keyword>
<feature type="region of interest" description="Disordered" evidence="5">
    <location>
        <begin position="529"/>
        <end position="618"/>
    </location>
</feature>
<dbReference type="GO" id="GO:0000323">
    <property type="term" value="C:lytic vacuole"/>
    <property type="evidence" value="ECO:0007669"/>
    <property type="project" value="TreeGrafter"/>
</dbReference>
<dbReference type="Proteomes" id="UP000310108">
    <property type="component" value="Unassembled WGS sequence"/>
</dbReference>
<dbReference type="PANTHER" id="PTHR15157">
    <property type="entry name" value="UV RADIATION RESISTANCE-ASSOCIATED GENE PROTEIN"/>
    <property type="match status" value="1"/>
</dbReference>
<name>A0A4U6XPD9_9PEZI</name>
<evidence type="ECO:0000313" key="7">
    <source>
        <dbReference type="Proteomes" id="UP000310108"/>
    </source>
</evidence>
<keyword evidence="7" id="KW-1185">Reference proteome</keyword>
<comment type="caution">
    <text evidence="6">The sequence shown here is derived from an EMBL/GenBank/DDBJ whole genome shotgun (WGS) entry which is preliminary data.</text>
</comment>
<dbReference type="GO" id="GO:0000149">
    <property type="term" value="F:SNARE binding"/>
    <property type="evidence" value="ECO:0007669"/>
    <property type="project" value="TreeGrafter"/>
</dbReference>
<feature type="compositionally biased region" description="Basic and acidic residues" evidence="5">
    <location>
        <begin position="601"/>
        <end position="618"/>
    </location>
</feature>
<feature type="coiled-coil region" evidence="4">
    <location>
        <begin position="272"/>
        <end position="299"/>
    </location>
</feature>
<dbReference type="GO" id="GO:0032991">
    <property type="term" value="C:protein-containing complex"/>
    <property type="evidence" value="ECO:0007669"/>
    <property type="project" value="UniProtKB-ARBA"/>
</dbReference>
<organism evidence="6 7">
    <name type="scientific">Colletotrichum tanaceti</name>
    <dbReference type="NCBI Taxonomy" id="1306861"/>
    <lineage>
        <taxon>Eukaryota</taxon>
        <taxon>Fungi</taxon>
        <taxon>Dikarya</taxon>
        <taxon>Ascomycota</taxon>
        <taxon>Pezizomycotina</taxon>
        <taxon>Sordariomycetes</taxon>
        <taxon>Hypocreomycetidae</taxon>
        <taxon>Glomerellales</taxon>
        <taxon>Glomerellaceae</taxon>
        <taxon>Colletotrichum</taxon>
        <taxon>Colletotrichum destructivum species complex</taxon>
    </lineage>
</organism>
<evidence type="ECO:0000313" key="6">
    <source>
        <dbReference type="EMBL" id="TKW57459.1"/>
    </source>
</evidence>
<feature type="compositionally biased region" description="Low complexity" evidence="5">
    <location>
        <begin position="534"/>
        <end position="543"/>
    </location>
</feature>
<proteinExistence type="inferred from homology"/>
<reference evidence="6 7" key="1">
    <citation type="journal article" date="2019" name="PLoS ONE">
        <title>Comparative genome analysis indicates high evolutionary potential of pathogenicity genes in Colletotrichum tanaceti.</title>
        <authorList>
            <person name="Lelwala R.V."/>
            <person name="Korhonen P.K."/>
            <person name="Young N.D."/>
            <person name="Scott J.B."/>
            <person name="Ades P.A."/>
            <person name="Gasser R.B."/>
            <person name="Taylor P.W.J."/>
        </authorList>
    </citation>
    <scope>NUCLEOTIDE SEQUENCE [LARGE SCALE GENOMIC DNA]</scope>
    <source>
        <strain evidence="6">BRIP57314</strain>
    </source>
</reference>
<sequence>MPPTESRPLLLPQNRKLRHLRGVYLRNLSFLRPRGQTIDDTALNKSSSKLDALRDAPQLHHALSSDSLRPKLPRRRSTALAHATPVTRQRMLQFTVDGRAADAFFSLHCDGEDEPVYISETKEHATNFNFQFFDLDHHGPSVTRSPVVTIKIWANRTSWTLLLQDTIDLRSLHFIGTLHNRKFPPNGLIFHLADGIYSLDVLGRPTHAKDLPPLHTSSYNALMKLATLDTSIQDAIATQEQLTAQINDILDKSPHNDTPAAEEKVKLANKYVAQELRSLKAAEKRRDELRESLKARRDAIAQGRALQDKLAKDIVDATEHLAASKAVLAKTKEQIRGQRRRICADLGNIYQITPCPSGPPLSFQIAGLPLPNTTYDTATSRGPDDDLLSGALGHVAALTNALQYYLSVPLPYPVTPFGSRSSIRDDISLLTDLNSAQAARQRDFPLHLPRGGSTAAQYRFDYGWFILNKDIEALCASQGLKVVDIRHTLPNLKYLLYVCSAGSDEVPERKRGGVRGLWAGRLKGRIPSSAVIAGDGDTSSVGGSRRGSTDSEVLSRQRDELRRAMTVRDGAESPIDHSQNGADTGNGNGNGNGGSAGLPFDEVKVSLRTKGMRENAGK</sequence>
<dbReference type="STRING" id="1306861.A0A4U6XPD9"/>
<evidence type="ECO:0000256" key="1">
    <source>
        <dbReference type="ARBA" id="ARBA00009574"/>
    </source>
</evidence>
<feature type="compositionally biased region" description="Basic and acidic residues" evidence="5">
    <location>
        <begin position="547"/>
        <end position="563"/>
    </location>
</feature>
<protein>
    <recommendedName>
        <fullName evidence="2">Autophagy-related protein 14</fullName>
    </recommendedName>
</protein>
<dbReference type="AlphaFoldDB" id="A0A4U6XPD9"/>
<dbReference type="GO" id="GO:0005768">
    <property type="term" value="C:endosome"/>
    <property type="evidence" value="ECO:0007669"/>
    <property type="project" value="TreeGrafter"/>
</dbReference>
<evidence type="ECO:0000256" key="3">
    <source>
        <dbReference type="ARBA" id="ARBA00023054"/>
    </source>
</evidence>
<dbReference type="InterPro" id="IPR018791">
    <property type="entry name" value="UV_resistance/autophagy_Atg14"/>
</dbReference>
<accession>A0A4U6XPD9</accession>
<dbReference type="PANTHER" id="PTHR15157:SF5">
    <property type="entry name" value="UV RADIATION RESISTANCE-ASSOCIATED GENE PROTEIN"/>
    <property type="match status" value="1"/>
</dbReference>
<dbReference type="EMBL" id="PJEX01000042">
    <property type="protein sequence ID" value="TKW57459.1"/>
    <property type="molecule type" value="Genomic_DNA"/>
</dbReference>
<dbReference type="GO" id="GO:0035493">
    <property type="term" value="P:SNARE complex assembly"/>
    <property type="evidence" value="ECO:0007669"/>
    <property type="project" value="TreeGrafter"/>
</dbReference>
<dbReference type="Pfam" id="PF10186">
    <property type="entry name" value="ATG14"/>
    <property type="match status" value="1"/>
</dbReference>
<evidence type="ECO:0000256" key="4">
    <source>
        <dbReference type="SAM" id="Coils"/>
    </source>
</evidence>
<evidence type="ECO:0000256" key="2">
    <source>
        <dbReference type="ARBA" id="ARBA00013807"/>
    </source>
</evidence>
<comment type="similarity">
    <text evidence="1">Belongs to the ATG14 family.</text>
</comment>
<feature type="compositionally biased region" description="Gly residues" evidence="5">
    <location>
        <begin position="584"/>
        <end position="596"/>
    </location>
</feature>